<dbReference type="Proteomes" id="UP000001949">
    <property type="component" value="Unassembled WGS sequence"/>
</dbReference>
<evidence type="ECO:0000313" key="2">
    <source>
        <dbReference type="EMBL" id="EAN30617.1"/>
    </source>
</evidence>
<dbReference type="KEGG" id="tpv:TP03_0776"/>
<dbReference type="VEuPathDB" id="PiroplasmaDB:TpMuguga_03g00776"/>
<dbReference type="RefSeq" id="XP_762900.1">
    <property type="nucleotide sequence ID" value="XM_757807.1"/>
</dbReference>
<sequence length="326" mass="37497">MNIDSPLKNERKRTDNSDSSLSEYDPELCREFQLNFFSNLSDLLRSTSLCNILQSHSKILVINSKVPLLKCLKSMSNYHLDFALIYDSESMAISGYIDEFALIKIIINFDSYIGLNCAQFLKVESDSTVLHKLPVTSTSYEGFEYTLRNMANRVFVWSDDRKAPIGFVTPSCYLVYLVKNLRGKQRLLELPLKSIAVNHNFNKIFYQSTLKEALEFLNFEDNLGLVDLEGKLVGVLTRRKVTYYCLKQILKESQVILSTTLEQLNNHVDHIFNKKRRNLSVEGGISLYKAIACILVSNERILAYRDENGVDLLVTVWDIFRFFGFS</sequence>
<feature type="region of interest" description="Disordered" evidence="1">
    <location>
        <begin position="1"/>
        <end position="23"/>
    </location>
</feature>
<name>Q4MYR5_THEPA</name>
<organism evidence="2 3">
    <name type="scientific">Theileria parva</name>
    <name type="common">East coast fever infection agent</name>
    <dbReference type="NCBI Taxonomy" id="5875"/>
    <lineage>
        <taxon>Eukaryota</taxon>
        <taxon>Sar</taxon>
        <taxon>Alveolata</taxon>
        <taxon>Apicomplexa</taxon>
        <taxon>Aconoidasida</taxon>
        <taxon>Piroplasmida</taxon>
        <taxon>Theileriidae</taxon>
        <taxon>Theileria</taxon>
    </lineage>
</organism>
<accession>Q4MYR5</accession>
<dbReference type="InterPro" id="IPR046342">
    <property type="entry name" value="CBS_dom_sf"/>
</dbReference>
<reference evidence="2 3" key="1">
    <citation type="journal article" date="2005" name="Science">
        <title>Genome sequence of Theileria parva, a bovine pathogen that transforms lymphocytes.</title>
        <authorList>
            <person name="Gardner M.J."/>
            <person name="Bishop R."/>
            <person name="Shah T."/>
            <person name="de Villiers E.P."/>
            <person name="Carlton J.M."/>
            <person name="Hall N."/>
            <person name="Ren Q."/>
            <person name="Paulsen I.T."/>
            <person name="Pain A."/>
            <person name="Berriman M."/>
            <person name="Wilson R.J.M."/>
            <person name="Sato S."/>
            <person name="Ralph S.A."/>
            <person name="Mann D.J."/>
            <person name="Xiong Z."/>
            <person name="Shallom S.J."/>
            <person name="Weidman J."/>
            <person name="Jiang L."/>
            <person name="Lynn J."/>
            <person name="Weaver B."/>
            <person name="Shoaibi A."/>
            <person name="Domingo A.R."/>
            <person name="Wasawo D."/>
            <person name="Crabtree J."/>
            <person name="Wortman J.R."/>
            <person name="Haas B."/>
            <person name="Angiuoli S.V."/>
            <person name="Creasy T.H."/>
            <person name="Lu C."/>
            <person name="Suh B."/>
            <person name="Silva J.C."/>
            <person name="Utterback T.R."/>
            <person name="Feldblyum T.V."/>
            <person name="Pertea M."/>
            <person name="Allen J."/>
            <person name="Nierman W.C."/>
            <person name="Taracha E.L.N."/>
            <person name="Salzberg S.L."/>
            <person name="White O.R."/>
            <person name="Fitzhugh H.A."/>
            <person name="Morzaria S."/>
            <person name="Venter J.C."/>
            <person name="Fraser C.M."/>
            <person name="Nene V."/>
        </authorList>
    </citation>
    <scope>NUCLEOTIDE SEQUENCE [LARGE SCALE GENOMIC DNA]</scope>
    <source>
        <strain evidence="2 3">Muguga</strain>
    </source>
</reference>
<dbReference type="AlphaFoldDB" id="Q4MYR5"/>
<protein>
    <recommendedName>
        <fullName evidence="4">CBS domain-containing protein</fullName>
    </recommendedName>
</protein>
<gene>
    <name evidence="2" type="ordered locus">TP03_0776</name>
</gene>
<evidence type="ECO:0000313" key="3">
    <source>
        <dbReference type="Proteomes" id="UP000001949"/>
    </source>
</evidence>
<dbReference type="EMBL" id="AAGK01000006">
    <property type="protein sequence ID" value="EAN30617.1"/>
    <property type="molecule type" value="Genomic_DNA"/>
</dbReference>
<evidence type="ECO:0008006" key="4">
    <source>
        <dbReference type="Google" id="ProtNLM"/>
    </source>
</evidence>
<dbReference type="eggNOG" id="ENOG502TN2D">
    <property type="taxonomic scope" value="Eukaryota"/>
</dbReference>
<comment type="caution">
    <text evidence="2">The sequence shown here is derived from an EMBL/GenBank/DDBJ whole genome shotgun (WGS) entry which is preliminary data.</text>
</comment>
<dbReference type="Gene3D" id="3.10.580.10">
    <property type="entry name" value="CBS-domain"/>
    <property type="match status" value="1"/>
</dbReference>
<feature type="compositionally biased region" description="Basic and acidic residues" evidence="1">
    <location>
        <begin position="7"/>
        <end position="16"/>
    </location>
</feature>
<keyword evidence="3" id="KW-1185">Reference proteome</keyword>
<dbReference type="OMA" id="CLDEHAV"/>
<proteinExistence type="predicted"/>
<dbReference type="InParanoid" id="Q4MYR5"/>
<evidence type="ECO:0000256" key="1">
    <source>
        <dbReference type="SAM" id="MobiDB-lite"/>
    </source>
</evidence>
<dbReference type="GeneID" id="3499709"/>
<dbReference type="SUPFAM" id="SSF54631">
    <property type="entry name" value="CBS-domain pair"/>
    <property type="match status" value="1"/>
</dbReference>